<dbReference type="Pfam" id="PF02172">
    <property type="entry name" value="KIX"/>
    <property type="match status" value="1"/>
</dbReference>
<evidence type="ECO:0000256" key="2">
    <source>
        <dbReference type="ARBA" id="ARBA00013184"/>
    </source>
</evidence>
<evidence type="ECO:0000256" key="9">
    <source>
        <dbReference type="SAM" id="MobiDB-lite"/>
    </source>
</evidence>
<dbReference type="STRING" id="32264.T1K973"/>
<comment type="catalytic activity">
    <reaction evidence="8">
        <text>L-lysyl-[protein] + acetyl-CoA = N(6)-acetyl-L-lysyl-[protein] + CoA + H(+)</text>
        <dbReference type="Rhea" id="RHEA:45948"/>
        <dbReference type="Rhea" id="RHEA-COMP:9752"/>
        <dbReference type="Rhea" id="RHEA-COMP:10731"/>
        <dbReference type="ChEBI" id="CHEBI:15378"/>
        <dbReference type="ChEBI" id="CHEBI:29969"/>
        <dbReference type="ChEBI" id="CHEBI:57287"/>
        <dbReference type="ChEBI" id="CHEBI:57288"/>
        <dbReference type="ChEBI" id="CHEBI:61930"/>
        <dbReference type="EC" id="2.3.1.48"/>
    </reaction>
</comment>
<keyword evidence="3" id="KW-0808">Transferase</keyword>
<name>T1K973_TETUR</name>
<evidence type="ECO:0000313" key="11">
    <source>
        <dbReference type="EnsemblMetazoa" id="tetur07g03920.1"/>
    </source>
</evidence>
<dbReference type="GO" id="GO:0000123">
    <property type="term" value="C:histone acetyltransferase complex"/>
    <property type="evidence" value="ECO:0007669"/>
    <property type="project" value="TreeGrafter"/>
</dbReference>
<reference evidence="11" key="2">
    <citation type="submission" date="2015-06" db="UniProtKB">
        <authorList>
            <consortium name="EnsemblMetazoa"/>
        </authorList>
    </citation>
    <scope>IDENTIFICATION</scope>
</reference>
<comment type="subcellular location">
    <subcellularLocation>
        <location evidence="1">Nucleus</location>
    </subcellularLocation>
</comment>
<dbReference type="GO" id="GO:0004402">
    <property type="term" value="F:histone acetyltransferase activity"/>
    <property type="evidence" value="ECO:0007669"/>
    <property type="project" value="InterPro"/>
</dbReference>
<dbReference type="GO" id="GO:0031490">
    <property type="term" value="F:chromatin DNA binding"/>
    <property type="evidence" value="ECO:0007669"/>
    <property type="project" value="TreeGrafter"/>
</dbReference>
<dbReference type="InterPro" id="IPR036529">
    <property type="entry name" value="KIX_dom_sf"/>
</dbReference>
<dbReference type="EnsemblMetazoa" id="tetur07g03920.1">
    <property type="protein sequence ID" value="tetur07g03920.1"/>
    <property type="gene ID" value="tetur07g03920"/>
</dbReference>
<evidence type="ECO:0000256" key="5">
    <source>
        <dbReference type="ARBA" id="ARBA00023015"/>
    </source>
</evidence>
<dbReference type="Gene3D" id="1.10.246.20">
    <property type="entry name" value="Coactivator CBP, KIX domain"/>
    <property type="match status" value="1"/>
</dbReference>
<dbReference type="PROSITE" id="PS50952">
    <property type="entry name" value="KIX"/>
    <property type="match status" value="1"/>
</dbReference>
<keyword evidence="5" id="KW-0805">Transcription regulation</keyword>
<dbReference type="EMBL" id="CAEY01001890">
    <property type="status" value="NOT_ANNOTATED_CDS"/>
    <property type="molecule type" value="Genomic_DNA"/>
</dbReference>
<evidence type="ECO:0000256" key="1">
    <source>
        <dbReference type="ARBA" id="ARBA00004123"/>
    </source>
</evidence>
<dbReference type="Proteomes" id="UP000015104">
    <property type="component" value="Unassembled WGS sequence"/>
</dbReference>
<evidence type="ECO:0000313" key="12">
    <source>
        <dbReference type="Proteomes" id="UP000015104"/>
    </source>
</evidence>
<dbReference type="InterPro" id="IPR003101">
    <property type="entry name" value="KIX_dom"/>
</dbReference>
<evidence type="ECO:0000256" key="7">
    <source>
        <dbReference type="ARBA" id="ARBA00023242"/>
    </source>
</evidence>
<feature type="compositionally biased region" description="Polar residues" evidence="9">
    <location>
        <begin position="18"/>
        <end position="27"/>
    </location>
</feature>
<proteinExistence type="predicted"/>
<dbReference type="AlphaFoldDB" id="T1K973"/>
<dbReference type="SUPFAM" id="SSF47040">
    <property type="entry name" value="Kix domain of CBP (creb binding protein)"/>
    <property type="match status" value="1"/>
</dbReference>
<dbReference type="EC" id="2.3.1.48" evidence="2"/>
<evidence type="ECO:0000259" key="10">
    <source>
        <dbReference type="PROSITE" id="PS50952"/>
    </source>
</evidence>
<feature type="domain" description="KIX" evidence="10">
    <location>
        <begin position="77"/>
        <end position="154"/>
    </location>
</feature>
<organism evidence="11 12">
    <name type="scientific">Tetranychus urticae</name>
    <name type="common">Two-spotted spider mite</name>
    <dbReference type="NCBI Taxonomy" id="32264"/>
    <lineage>
        <taxon>Eukaryota</taxon>
        <taxon>Metazoa</taxon>
        <taxon>Ecdysozoa</taxon>
        <taxon>Arthropoda</taxon>
        <taxon>Chelicerata</taxon>
        <taxon>Arachnida</taxon>
        <taxon>Acari</taxon>
        <taxon>Acariformes</taxon>
        <taxon>Trombidiformes</taxon>
        <taxon>Prostigmata</taxon>
        <taxon>Eleutherengona</taxon>
        <taxon>Raphignathae</taxon>
        <taxon>Tetranychoidea</taxon>
        <taxon>Tetranychidae</taxon>
        <taxon>Tetranychus</taxon>
    </lineage>
</organism>
<keyword evidence="12" id="KW-1185">Reference proteome</keyword>
<dbReference type="GO" id="GO:0005634">
    <property type="term" value="C:nucleus"/>
    <property type="evidence" value="ECO:0007669"/>
    <property type="project" value="UniProtKB-SubCell"/>
</dbReference>
<dbReference type="GO" id="GO:0005667">
    <property type="term" value="C:transcription regulator complex"/>
    <property type="evidence" value="ECO:0007669"/>
    <property type="project" value="TreeGrafter"/>
</dbReference>
<keyword evidence="7" id="KW-0539">Nucleus</keyword>
<evidence type="ECO:0000256" key="4">
    <source>
        <dbReference type="ARBA" id="ARBA00022853"/>
    </source>
</evidence>
<dbReference type="PANTHER" id="PTHR13808:SF1">
    <property type="entry name" value="HISTONE ACETYLTRANSFERASE"/>
    <property type="match status" value="1"/>
</dbReference>
<sequence>MFQENSEPQQCCQCRDAPSSSHSLNQPGQTTHILRFVKIHKADPVLGLPCKNPSCTVPSSEQIPDFKLIADKLIDPIQAKDWHTSVPMELRNHLVQKIVQALISNPDPSTARDSRMVTFIGYARNVEGNIYQEADSRDEYYQLLGEEIYKIQKK</sequence>
<evidence type="ECO:0000256" key="8">
    <source>
        <dbReference type="ARBA" id="ARBA00048017"/>
    </source>
</evidence>
<dbReference type="InterPro" id="IPR013178">
    <property type="entry name" value="Histone_AcTrfase_Rtt109/CBP"/>
</dbReference>
<dbReference type="GO" id="GO:0045944">
    <property type="term" value="P:positive regulation of transcription by RNA polymerase II"/>
    <property type="evidence" value="ECO:0007669"/>
    <property type="project" value="TreeGrafter"/>
</dbReference>
<reference evidence="12" key="1">
    <citation type="submission" date="2011-08" db="EMBL/GenBank/DDBJ databases">
        <authorList>
            <person name="Rombauts S."/>
        </authorList>
    </citation>
    <scope>NUCLEOTIDE SEQUENCE</scope>
    <source>
        <strain evidence="12">London</strain>
    </source>
</reference>
<dbReference type="eggNOG" id="KOG1778">
    <property type="taxonomic scope" value="Eukaryota"/>
</dbReference>
<keyword evidence="4" id="KW-0156">Chromatin regulator</keyword>
<accession>T1K973</accession>
<feature type="compositionally biased region" description="Polar residues" evidence="9">
    <location>
        <begin position="1"/>
        <end position="10"/>
    </location>
</feature>
<protein>
    <recommendedName>
        <fullName evidence="2">histone acetyltransferase</fullName>
        <ecNumber evidence="2">2.3.1.48</ecNumber>
    </recommendedName>
</protein>
<dbReference type="PANTHER" id="PTHR13808">
    <property type="entry name" value="CBP/P300-RELATED"/>
    <property type="match status" value="1"/>
</dbReference>
<dbReference type="GO" id="GO:0003713">
    <property type="term" value="F:transcription coactivator activity"/>
    <property type="evidence" value="ECO:0007669"/>
    <property type="project" value="TreeGrafter"/>
</dbReference>
<evidence type="ECO:0000256" key="3">
    <source>
        <dbReference type="ARBA" id="ARBA00022679"/>
    </source>
</evidence>
<feature type="region of interest" description="Disordered" evidence="9">
    <location>
        <begin position="1"/>
        <end position="27"/>
    </location>
</feature>
<evidence type="ECO:0000256" key="6">
    <source>
        <dbReference type="ARBA" id="ARBA00023163"/>
    </source>
</evidence>
<dbReference type="HOGENOM" id="CLU_1706516_0_0_1"/>
<keyword evidence="6" id="KW-0804">Transcription</keyword>